<name>A0A0Q1DZL7_9CORY</name>
<reference evidence="1 2" key="1">
    <citation type="submission" date="2015-10" db="EMBL/GenBank/DDBJ databases">
        <title>Corynebacteirum lowii and Corynebacterium oculi species nova, derived from human clinical disease and and emended description of Corynebacterium mastiditis.</title>
        <authorList>
            <person name="Bernard K."/>
            <person name="Pacheco A.L."/>
            <person name="Mcdougall C."/>
            <person name="Burtx T."/>
            <person name="Weibe D."/>
            <person name="Tyler S."/>
            <person name="Olson A.B."/>
            <person name="Cnockaert M."/>
            <person name="Eguchi H."/>
            <person name="Kuwahara T."/>
            <person name="Nakayama-Imaohji H."/>
            <person name="Boudewijins M."/>
            <person name="Van Hoecke F."/>
            <person name="Bernier A.-M."/>
            <person name="Vandamme P."/>
        </authorList>
    </citation>
    <scope>NUCLEOTIDE SEQUENCE [LARGE SCALE GENOMIC DNA]</scope>
    <source>
        <strain evidence="1 2">NML 130206</strain>
    </source>
</reference>
<organism evidence="1 2">
    <name type="scientific">Corynebacterium lowii</name>
    <dbReference type="NCBI Taxonomy" id="1544413"/>
    <lineage>
        <taxon>Bacteria</taxon>
        <taxon>Bacillati</taxon>
        <taxon>Actinomycetota</taxon>
        <taxon>Actinomycetes</taxon>
        <taxon>Mycobacteriales</taxon>
        <taxon>Corynebacteriaceae</taxon>
        <taxon>Corynebacterium</taxon>
    </lineage>
</organism>
<dbReference type="Gene3D" id="3.40.50.1820">
    <property type="entry name" value="alpha/beta hydrolase"/>
    <property type="match status" value="1"/>
</dbReference>
<dbReference type="AlphaFoldDB" id="A0A0Q1DZL7"/>
<protein>
    <submittedName>
        <fullName evidence="1">Alpha/beta hydrolase family protein</fullName>
    </submittedName>
</protein>
<dbReference type="Proteomes" id="UP000050488">
    <property type="component" value="Unassembled WGS sequence"/>
</dbReference>
<comment type="caution">
    <text evidence="1">The sequence shown here is derived from an EMBL/GenBank/DDBJ whole genome shotgun (WGS) entry which is preliminary data.</text>
</comment>
<dbReference type="InterPro" id="IPR029058">
    <property type="entry name" value="AB_hydrolase_fold"/>
</dbReference>
<dbReference type="OrthoDB" id="9789573at2"/>
<accession>A0A0Q1DZL7</accession>
<dbReference type="SUPFAM" id="SSF53474">
    <property type="entry name" value="alpha/beta-Hydrolases"/>
    <property type="match status" value="1"/>
</dbReference>
<dbReference type="Pfam" id="PF05728">
    <property type="entry name" value="UPF0227"/>
    <property type="match status" value="1"/>
</dbReference>
<dbReference type="STRING" id="1544413.Clow_01826"/>
<dbReference type="InterPro" id="IPR008886">
    <property type="entry name" value="UPF0227/Esterase_YqiA"/>
</dbReference>
<gene>
    <name evidence="1" type="ORF">Clow_01826</name>
</gene>
<dbReference type="GO" id="GO:0016787">
    <property type="term" value="F:hydrolase activity"/>
    <property type="evidence" value="ECO:0007669"/>
    <property type="project" value="UniProtKB-KW"/>
</dbReference>
<keyword evidence="1" id="KW-0378">Hydrolase</keyword>
<dbReference type="PATRIC" id="fig|1544413.3.peg.1830"/>
<evidence type="ECO:0000313" key="2">
    <source>
        <dbReference type="Proteomes" id="UP000050488"/>
    </source>
</evidence>
<keyword evidence="2" id="KW-1185">Reference proteome</keyword>
<dbReference type="EMBL" id="LKEV01000006">
    <property type="protein sequence ID" value="KQB85693.1"/>
    <property type="molecule type" value="Genomic_DNA"/>
</dbReference>
<sequence>MQSPHVTLPFSTGTLDTPEQPRAYAIMAHCFAGSTRTLATARISKRLAQHGIATLRFNFSSLLLSENISEVRKAAAWLTEHYDAPSLLVGHSLGGAAVLRAGIDAPVVTVSSPDDPYRSIQPYISGDTATITGYTVNLPEGFLHDLASYPPIAAENPLLVLHSPQDEVVPFAEAESLFQRAANKSLVSLNQANHMLTTRHSAQRAADLINTWFELAI</sequence>
<dbReference type="RefSeq" id="WP_055178422.1">
    <property type="nucleotide sequence ID" value="NZ_JAUSQY010000001.1"/>
</dbReference>
<proteinExistence type="predicted"/>
<evidence type="ECO:0000313" key="1">
    <source>
        <dbReference type="EMBL" id="KQB85693.1"/>
    </source>
</evidence>